<dbReference type="PANTHER" id="PTHR33138:SF27">
    <property type="entry name" value="WALL-ASSOCIATED RECEPTOR KINASE C-TERMINAL DOMAIN-CONTAINING PROTEIN"/>
    <property type="match status" value="1"/>
</dbReference>
<dbReference type="GO" id="GO:0004674">
    <property type="term" value="F:protein serine/threonine kinase activity"/>
    <property type="evidence" value="ECO:0007669"/>
    <property type="project" value="UniProtKB-EC"/>
</dbReference>
<keyword evidence="4" id="KW-0325">Glycoprotein</keyword>
<protein>
    <recommendedName>
        <fullName evidence="2">non-specific serine/threonine protein kinase</fullName>
        <ecNumber evidence="2">2.7.11.1</ecNumber>
    </recommendedName>
</protein>
<evidence type="ECO:0000256" key="5">
    <source>
        <dbReference type="ARBA" id="ARBA00047899"/>
    </source>
</evidence>
<dbReference type="InterPro" id="IPR032872">
    <property type="entry name" value="WAK_assoc_C"/>
</dbReference>
<dbReference type="GO" id="GO:0016020">
    <property type="term" value="C:membrane"/>
    <property type="evidence" value="ECO:0007669"/>
    <property type="project" value="UniProtKB-SubCell"/>
</dbReference>
<evidence type="ECO:0000256" key="1">
    <source>
        <dbReference type="ARBA" id="ARBA00004167"/>
    </source>
</evidence>
<comment type="subcellular location">
    <subcellularLocation>
        <location evidence="1">Membrane</location>
        <topology evidence="1">Single-pass membrane protein</topology>
    </subcellularLocation>
</comment>
<keyword evidence="3" id="KW-0732">Signal</keyword>
<feature type="domain" description="Wall-associated receptor kinase galacturonan-binding" evidence="7">
    <location>
        <begin position="41"/>
        <end position="105"/>
    </location>
</feature>
<comment type="catalytic activity">
    <reaction evidence="5">
        <text>L-threonyl-[protein] + ATP = O-phospho-L-threonyl-[protein] + ADP + H(+)</text>
        <dbReference type="Rhea" id="RHEA:46608"/>
        <dbReference type="Rhea" id="RHEA-COMP:11060"/>
        <dbReference type="Rhea" id="RHEA-COMP:11605"/>
        <dbReference type="ChEBI" id="CHEBI:15378"/>
        <dbReference type="ChEBI" id="CHEBI:30013"/>
        <dbReference type="ChEBI" id="CHEBI:30616"/>
        <dbReference type="ChEBI" id="CHEBI:61977"/>
        <dbReference type="ChEBI" id="CHEBI:456216"/>
        <dbReference type="EC" id="2.7.11.1"/>
    </reaction>
</comment>
<sequence length="577" mass="64566">MNPISLLFTSKYYPLIHSYIIFFYLFATNISCSPDPNFDTCQPQTCGNNQNITYPFYIHGRQEPFCGYPGFDISCAPNGFPILNLSNTHYIIDQIFYQNQSLRVSNAVFSISSTSTTKGCVSPTQNLTLPSTVFRVAPNQRELILFYGCDSLSLPRELQDHIIGCAAENETNLVVALYKNDENVSFLEKNCKGEVVDSLVEDGVGRVQEAVRNGFLLNWTASDCSKCSSTGGRCGFDSSIYKFRCYCIDRVHAAYCPATTTIKKTLSSNAKLGIVVVSAEDRKCPPSFDCGIVDLLDELIQTVGCSSYMIVMIIIIHLHSASEQQKNWPRVVVSAEDRKCPPSFDCGIVGEIKFPFTTTQQRHCGLLAIGGCEDPIAPKTIQLSNSTLKVLRVEPRTIAIKDEGQQHYLRNRSCGAFSNNFTQMPHASPLASFYLKYNITLFRCKHSLNFILPKTFHNYSTCHEYNIYYWLPNTEVPLGFKWPESLASCSKIHLAVSDDSTRDPFEFLSDIISIEVQLSGDCEKCLHGSGQCQLDFQGKLFCAKGGCILHKYVYGYSILYLICKVSIVLRISQGQMI</sequence>
<gene>
    <name evidence="9" type="ORF">RJT34_25514</name>
</gene>
<evidence type="ECO:0000256" key="4">
    <source>
        <dbReference type="ARBA" id="ARBA00023180"/>
    </source>
</evidence>
<reference evidence="9 10" key="1">
    <citation type="submission" date="2024-01" db="EMBL/GenBank/DDBJ databases">
        <title>The genomes of 5 underutilized Papilionoideae crops provide insights into root nodulation and disease resistance.</title>
        <authorList>
            <person name="Yuan L."/>
        </authorList>
    </citation>
    <scope>NUCLEOTIDE SEQUENCE [LARGE SCALE GENOMIC DNA]</scope>
    <source>
        <strain evidence="9">LY-2023</strain>
        <tissue evidence="9">Leaf</tissue>
    </source>
</reference>
<evidence type="ECO:0000256" key="2">
    <source>
        <dbReference type="ARBA" id="ARBA00012513"/>
    </source>
</evidence>
<feature type="domain" description="Wall-associated receptor kinase C-terminal" evidence="8">
    <location>
        <begin position="188"/>
        <end position="249"/>
    </location>
</feature>
<dbReference type="Proteomes" id="UP001359559">
    <property type="component" value="Unassembled WGS sequence"/>
</dbReference>
<evidence type="ECO:0000313" key="10">
    <source>
        <dbReference type="Proteomes" id="UP001359559"/>
    </source>
</evidence>
<dbReference type="PANTHER" id="PTHR33138">
    <property type="entry name" value="OS01G0690200 PROTEIN"/>
    <property type="match status" value="1"/>
</dbReference>
<dbReference type="AlphaFoldDB" id="A0AAN9IK24"/>
<accession>A0AAN9IK24</accession>
<dbReference type="Pfam" id="PF13947">
    <property type="entry name" value="GUB_WAK_bind"/>
    <property type="match status" value="1"/>
</dbReference>
<organism evidence="9 10">
    <name type="scientific">Clitoria ternatea</name>
    <name type="common">Butterfly pea</name>
    <dbReference type="NCBI Taxonomy" id="43366"/>
    <lineage>
        <taxon>Eukaryota</taxon>
        <taxon>Viridiplantae</taxon>
        <taxon>Streptophyta</taxon>
        <taxon>Embryophyta</taxon>
        <taxon>Tracheophyta</taxon>
        <taxon>Spermatophyta</taxon>
        <taxon>Magnoliopsida</taxon>
        <taxon>eudicotyledons</taxon>
        <taxon>Gunneridae</taxon>
        <taxon>Pentapetalae</taxon>
        <taxon>rosids</taxon>
        <taxon>fabids</taxon>
        <taxon>Fabales</taxon>
        <taxon>Fabaceae</taxon>
        <taxon>Papilionoideae</taxon>
        <taxon>50 kb inversion clade</taxon>
        <taxon>NPAAA clade</taxon>
        <taxon>indigoferoid/millettioid clade</taxon>
        <taxon>Phaseoleae</taxon>
        <taxon>Clitoria</taxon>
    </lineage>
</organism>
<dbReference type="GO" id="GO:0030247">
    <property type="term" value="F:polysaccharide binding"/>
    <property type="evidence" value="ECO:0007669"/>
    <property type="project" value="InterPro"/>
</dbReference>
<keyword evidence="10" id="KW-1185">Reference proteome</keyword>
<comment type="catalytic activity">
    <reaction evidence="6">
        <text>L-seryl-[protein] + ATP = O-phospho-L-seryl-[protein] + ADP + H(+)</text>
        <dbReference type="Rhea" id="RHEA:17989"/>
        <dbReference type="Rhea" id="RHEA-COMP:9863"/>
        <dbReference type="Rhea" id="RHEA-COMP:11604"/>
        <dbReference type="ChEBI" id="CHEBI:15378"/>
        <dbReference type="ChEBI" id="CHEBI:29999"/>
        <dbReference type="ChEBI" id="CHEBI:30616"/>
        <dbReference type="ChEBI" id="CHEBI:83421"/>
        <dbReference type="ChEBI" id="CHEBI:456216"/>
        <dbReference type="EC" id="2.7.11.1"/>
    </reaction>
</comment>
<evidence type="ECO:0000313" key="9">
    <source>
        <dbReference type="EMBL" id="KAK7280450.1"/>
    </source>
</evidence>
<dbReference type="Pfam" id="PF14380">
    <property type="entry name" value="WAK_assoc"/>
    <property type="match status" value="1"/>
</dbReference>
<dbReference type="EC" id="2.7.11.1" evidence="2"/>
<evidence type="ECO:0000256" key="3">
    <source>
        <dbReference type="ARBA" id="ARBA00022729"/>
    </source>
</evidence>
<dbReference type="InterPro" id="IPR025287">
    <property type="entry name" value="WAK_GUB"/>
</dbReference>
<proteinExistence type="predicted"/>
<name>A0AAN9IK24_CLITE</name>
<dbReference type="EMBL" id="JAYKXN010000006">
    <property type="protein sequence ID" value="KAK7280450.1"/>
    <property type="molecule type" value="Genomic_DNA"/>
</dbReference>
<evidence type="ECO:0000259" key="7">
    <source>
        <dbReference type="Pfam" id="PF13947"/>
    </source>
</evidence>
<evidence type="ECO:0000256" key="6">
    <source>
        <dbReference type="ARBA" id="ARBA00048679"/>
    </source>
</evidence>
<comment type="caution">
    <text evidence="9">The sequence shown here is derived from an EMBL/GenBank/DDBJ whole genome shotgun (WGS) entry which is preliminary data.</text>
</comment>
<evidence type="ECO:0000259" key="8">
    <source>
        <dbReference type="Pfam" id="PF14380"/>
    </source>
</evidence>